<name>A0A558BCM5_9GAMM</name>
<evidence type="ECO:0000313" key="3">
    <source>
        <dbReference type="Proteomes" id="UP000319142"/>
    </source>
</evidence>
<dbReference type="RefSeq" id="WP_273133092.1">
    <property type="nucleotide sequence ID" value="NZ_VMRX01000014.1"/>
</dbReference>
<comment type="caution">
    <text evidence="2">The sequence shown here is derived from an EMBL/GenBank/DDBJ whole genome shotgun (WGS) entry which is preliminary data.</text>
</comment>
<evidence type="ECO:0000313" key="2">
    <source>
        <dbReference type="EMBL" id="TVT34266.1"/>
    </source>
</evidence>
<gene>
    <name evidence="2" type="ORF">FHK81_06490</name>
</gene>
<protein>
    <submittedName>
        <fullName evidence="2">Uncharacterized protein</fullName>
    </submittedName>
</protein>
<evidence type="ECO:0000256" key="1">
    <source>
        <dbReference type="SAM" id="MobiDB-lite"/>
    </source>
</evidence>
<organism evidence="2 3">
    <name type="scientific">Marinobacter vinifirmus</name>
    <dbReference type="NCBI Taxonomy" id="355591"/>
    <lineage>
        <taxon>Bacteria</taxon>
        <taxon>Pseudomonadati</taxon>
        <taxon>Pseudomonadota</taxon>
        <taxon>Gammaproteobacteria</taxon>
        <taxon>Pseudomonadales</taxon>
        <taxon>Marinobacteraceae</taxon>
        <taxon>Marinobacter</taxon>
    </lineage>
</organism>
<proteinExistence type="predicted"/>
<reference evidence="2 3" key="1">
    <citation type="submission" date="2019-07" db="EMBL/GenBank/DDBJ databases">
        <title>The pathways for chlorine oxyanion respiration interact through the shared metabolite chlorate.</title>
        <authorList>
            <person name="Barnum T.P."/>
            <person name="Cheng Y."/>
            <person name="Hill K.A."/>
            <person name="Lucas L.N."/>
            <person name="Carlson H.K."/>
            <person name="Coates J.D."/>
        </authorList>
    </citation>
    <scope>NUCLEOTIDE SEQUENCE [LARGE SCALE GENOMIC DNA]</scope>
    <source>
        <strain evidence="2">UCB</strain>
    </source>
</reference>
<dbReference type="Proteomes" id="UP000319142">
    <property type="component" value="Unassembled WGS sequence"/>
</dbReference>
<accession>A0A558BCM5</accession>
<feature type="region of interest" description="Disordered" evidence="1">
    <location>
        <begin position="73"/>
        <end position="109"/>
    </location>
</feature>
<dbReference type="EMBL" id="VMRX01000014">
    <property type="protein sequence ID" value="TVT34266.1"/>
    <property type="molecule type" value="Genomic_DNA"/>
</dbReference>
<sequence>MNSATIERNWLFDPSLLKLVHQCRRLIQSEFGVKLHLNEADLAEHLAEYAAKTRSTHLVHTWEALKQRVPELSAETEEESVAPRMYRGQPIAESQQVKGSSEGEPCPRQKKVIYRGQVVG</sequence>
<dbReference type="AlphaFoldDB" id="A0A558BCM5"/>